<gene>
    <name evidence="8" type="ORF">ACETRX_19360</name>
</gene>
<sequence>MQTPTVDEADQDQEAIAGHPSLAIDSPPRDTRASEPTMPAERRRRRPIAPTKLQKSAGRITLIVVGFVCIYVAILARLVQFGIAPDEQYDARRSAADQLAASRPDILDRNGKILATDVQVPSLYAEPRKIIDVDEATELLTAQMPEFDARDLRAKLSSGKGFIWLKREITPEQRNRIYALGLPGIGFLNEAKRIYPNGPTVSHVLGAVNIDNQGIAGIERYIDRKRGLSELQALGYASDPHDLKPVRLSIDLRAQAVMRDELVAGMEHYQAKAAAGAIMDVNTGEMISLVSLPDFDPNNPAEALDPNRINRINVGVFEMGSTFKALTSAMAIESGKFTTASMLDARTTLKYGRFTIHDDHARRRMLSLPEVFTYSSNIGSAKMALALGVDAHKAFLKMMGQTTRLITELPENAMPILPRRWSEINTITIAFGHGMAVAPLQAMMAVGAMMNGGHLMKPTFLARSESDALAGSKLVLKKHTSDVMRYIMRLNATDGSGKKANVPGLGVGAKTGTAEKVINGRYSKKLNFTTFMAVFPFDKPKYLVLVLYDEPKGLPETYGYSSAAWNAGVTTGKILERVGPLLGVKPRFEEIPNPVPPLYAPRNEDHPMEWLVTH</sequence>
<accession>A0ABV6ZHX9</accession>
<keyword evidence="2" id="KW-0645">Protease</keyword>
<comment type="caution">
    <text evidence="8">The sequence shown here is derived from an EMBL/GenBank/DDBJ whole genome shotgun (WGS) entry which is preliminary data.</text>
</comment>
<dbReference type="Gene3D" id="3.90.1310.10">
    <property type="entry name" value="Penicillin-binding protein 2a (Domain 2)"/>
    <property type="match status" value="1"/>
</dbReference>
<dbReference type="InterPro" id="IPR036138">
    <property type="entry name" value="PBP_dimer_sf"/>
</dbReference>
<dbReference type="InterPro" id="IPR005311">
    <property type="entry name" value="PBP_dimer"/>
</dbReference>
<organism evidence="8 9">
    <name type="scientific">Labrys neptuniae</name>
    <dbReference type="NCBI Taxonomy" id="376174"/>
    <lineage>
        <taxon>Bacteria</taxon>
        <taxon>Pseudomonadati</taxon>
        <taxon>Pseudomonadota</taxon>
        <taxon>Alphaproteobacteria</taxon>
        <taxon>Hyphomicrobiales</taxon>
        <taxon>Xanthobacteraceae</taxon>
        <taxon>Labrys</taxon>
    </lineage>
</organism>
<dbReference type="Pfam" id="PF00905">
    <property type="entry name" value="Transpeptidase"/>
    <property type="match status" value="1"/>
</dbReference>
<proteinExistence type="predicted"/>
<evidence type="ECO:0000256" key="3">
    <source>
        <dbReference type="ARBA" id="ARBA00023136"/>
    </source>
</evidence>
<keyword evidence="5" id="KW-1133">Transmembrane helix</keyword>
<dbReference type="SUPFAM" id="SSF56519">
    <property type="entry name" value="Penicillin binding protein dimerisation domain"/>
    <property type="match status" value="1"/>
</dbReference>
<protein>
    <submittedName>
        <fullName evidence="8">Peptidoglycan D,D-transpeptidase FtsI family protein</fullName>
    </submittedName>
</protein>
<dbReference type="PANTHER" id="PTHR30627">
    <property type="entry name" value="PEPTIDOGLYCAN D,D-TRANSPEPTIDASE"/>
    <property type="match status" value="1"/>
</dbReference>
<keyword evidence="5" id="KW-0812">Transmembrane</keyword>
<dbReference type="PANTHER" id="PTHR30627:SF1">
    <property type="entry name" value="PEPTIDOGLYCAN D,D-TRANSPEPTIDASE FTSI"/>
    <property type="match status" value="1"/>
</dbReference>
<feature type="domain" description="Penicillin-binding protein dimerisation" evidence="7">
    <location>
        <begin position="100"/>
        <end position="210"/>
    </location>
</feature>
<evidence type="ECO:0000256" key="2">
    <source>
        <dbReference type="ARBA" id="ARBA00022645"/>
    </source>
</evidence>
<evidence type="ECO:0000256" key="4">
    <source>
        <dbReference type="SAM" id="MobiDB-lite"/>
    </source>
</evidence>
<evidence type="ECO:0000256" key="1">
    <source>
        <dbReference type="ARBA" id="ARBA00004370"/>
    </source>
</evidence>
<dbReference type="SUPFAM" id="SSF56601">
    <property type="entry name" value="beta-lactamase/transpeptidase-like"/>
    <property type="match status" value="1"/>
</dbReference>
<dbReference type="Gene3D" id="3.30.450.330">
    <property type="match status" value="1"/>
</dbReference>
<comment type="subcellular location">
    <subcellularLocation>
        <location evidence="1">Membrane</location>
    </subcellularLocation>
</comment>
<dbReference type="InterPro" id="IPR050515">
    <property type="entry name" value="Beta-lactam/transpept"/>
</dbReference>
<dbReference type="Pfam" id="PF03717">
    <property type="entry name" value="PBP_dimer"/>
    <property type="match status" value="1"/>
</dbReference>
<dbReference type="RefSeq" id="WP_394312331.1">
    <property type="nucleotide sequence ID" value="NZ_JBHGPK010000008.1"/>
</dbReference>
<keyword evidence="2" id="KW-0378">Hydrolase</keyword>
<dbReference type="InterPro" id="IPR012338">
    <property type="entry name" value="Beta-lactam/transpept-like"/>
</dbReference>
<keyword evidence="2" id="KW-0121">Carboxypeptidase</keyword>
<name>A0ABV6ZHX9_9HYPH</name>
<keyword evidence="3 5" id="KW-0472">Membrane</keyword>
<dbReference type="Proteomes" id="UP001595190">
    <property type="component" value="Unassembled WGS sequence"/>
</dbReference>
<evidence type="ECO:0000259" key="7">
    <source>
        <dbReference type="Pfam" id="PF03717"/>
    </source>
</evidence>
<dbReference type="Gene3D" id="3.40.710.10">
    <property type="entry name" value="DD-peptidase/beta-lactamase superfamily"/>
    <property type="match status" value="1"/>
</dbReference>
<feature type="region of interest" description="Disordered" evidence="4">
    <location>
        <begin position="1"/>
        <end position="51"/>
    </location>
</feature>
<evidence type="ECO:0000256" key="5">
    <source>
        <dbReference type="SAM" id="Phobius"/>
    </source>
</evidence>
<feature type="transmembrane region" description="Helical" evidence="5">
    <location>
        <begin position="60"/>
        <end position="79"/>
    </location>
</feature>
<reference evidence="8 9" key="1">
    <citation type="submission" date="2024-09" db="EMBL/GenBank/DDBJ databases">
        <title>Description of Labrys sedimenti sp. nov., isolated from a diclofenac-degrading enrichment culture, and genome-based reclassification of Labrys portucalensis as a later heterotypic synonym of Labrys neptuniae.</title>
        <authorList>
            <person name="Tancsics A."/>
            <person name="Csepanyi A."/>
        </authorList>
    </citation>
    <scope>NUCLEOTIDE SEQUENCE [LARGE SCALE GENOMIC DNA]</scope>
    <source>
        <strain evidence="8 9">LMG 23412</strain>
    </source>
</reference>
<evidence type="ECO:0000313" key="8">
    <source>
        <dbReference type="EMBL" id="MFC2251800.1"/>
    </source>
</evidence>
<dbReference type="InterPro" id="IPR001460">
    <property type="entry name" value="PCN-bd_Tpept"/>
</dbReference>
<evidence type="ECO:0000313" key="9">
    <source>
        <dbReference type="Proteomes" id="UP001595190"/>
    </source>
</evidence>
<dbReference type="EMBL" id="JBHGPK010000008">
    <property type="protein sequence ID" value="MFC2251800.1"/>
    <property type="molecule type" value="Genomic_DNA"/>
</dbReference>
<evidence type="ECO:0000259" key="6">
    <source>
        <dbReference type="Pfam" id="PF00905"/>
    </source>
</evidence>
<feature type="domain" description="Penicillin-binding protein transpeptidase" evidence="6">
    <location>
        <begin position="277"/>
        <end position="564"/>
    </location>
</feature>